<dbReference type="GO" id="GO:0003677">
    <property type="term" value="F:DNA binding"/>
    <property type="evidence" value="ECO:0007669"/>
    <property type="project" value="InterPro"/>
</dbReference>
<keyword evidence="3 11" id="KW-0436">Ligase</keyword>
<evidence type="ECO:0000256" key="6">
    <source>
        <dbReference type="ARBA" id="ARBA00022990"/>
    </source>
</evidence>
<evidence type="ECO:0000256" key="7">
    <source>
        <dbReference type="ARBA" id="ARBA00023015"/>
    </source>
</evidence>
<dbReference type="SUPFAM" id="SSF46785">
    <property type="entry name" value="Winged helix' DNA-binding domain"/>
    <property type="match status" value="1"/>
</dbReference>
<dbReference type="Pfam" id="PF13193">
    <property type="entry name" value="AMP-binding_C"/>
    <property type="match status" value="1"/>
</dbReference>
<dbReference type="EC" id="6.2.1.1" evidence="2"/>
<reference evidence="11 12" key="1">
    <citation type="submission" date="2018-08" db="EMBL/GenBank/DDBJ databases">
        <title>Meiothermus luteus KCTC 52599 genome sequencing project.</title>
        <authorList>
            <person name="Da Costa M.S."/>
            <person name="Albuquerque L."/>
            <person name="Raposo P."/>
            <person name="Froufe H.J.C."/>
            <person name="Barroso C.S."/>
            <person name="Egas C."/>
        </authorList>
    </citation>
    <scope>NUCLEOTIDE SEQUENCE [LARGE SCALE GENOMIC DNA]</scope>
    <source>
        <strain evidence="11 12">KCTC 52599</strain>
    </source>
</reference>
<evidence type="ECO:0000256" key="4">
    <source>
        <dbReference type="ARBA" id="ARBA00022741"/>
    </source>
</evidence>
<name>A0A399ER56_9DEIN</name>
<dbReference type="GO" id="GO:0005524">
    <property type="term" value="F:ATP binding"/>
    <property type="evidence" value="ECO:0007669"/>
    <property type="project" value="UniProtKB-KW"/>
</dbReference>
<dbReference type="EMBL" id="QWKZ01000025">
    <property type="protein sequence ID" value="RIH87124.1"/>
    <property type="molecule type" value="Genomic_DNA"/>
</dbReference>
<protein>
    <recommendedName>
        <fullName evidence="2">acetate--CoA ligase</fullName>
        <ecNumber evidence="2">6.2.1.1</ecNumber>
    </recommendedName>
</protein>
<keyword evidence="12" id="KW-1185">Reference proteome</keyword>
<evidence type="ECO:0000259" key="9">
    <source>
        <dbReference type="PROSITE" id="PS51077"/>
    </source>
</evidence>
<keyword evidence="5" id="KW-0067">ATP-binding</keyword>
<dbReference type="InterPro" id="IPR000873">
    <property type="entry name" value="AMP-dep_synth/lig_dom"/>
</dbReference>
<dbReference type="InterPro" id="IPR045851">
    <property type="entry name" value="AMP-bd_C_sf"/>
</dbReference>
<dbReference type="InterPro" id="IPR036390">
    <property type="entry name" value="WH_DNA-bd_sf"/>
</dbReference>
<dbReference type="GO" id="GO:0005829">
    <property type="term" value="C:cytosol"/>
    <property type="evidence" value="ECO:0007669"/>
    <property type="project" value="TreeGrafter"/>
</dbReference>
<evidence type="ECO:0000256" key="1">
    <source>
        <dbReference type="ARBA" id="ARBA00006432"/>
    </source>
</evidence>
<dbReference type="GO" id="GO:0003987">
    <property type="term" value="F:acetate-CoA ligase activity"/>
    <property type="evidence" value="ECO:0007669"/>
    <property type="project" value="UniProtKB-EC"/>
</dbReference>
<evidence type="ECO:0000259" key="10">
    <source>
        <dbReference type="PROSITE" id="PS51078"/>
    </source>
</evidence>
<dbReference type="InterPro" id="IPR042099">
    <property type="entry name" value="ANL_N_sf"/>
</dbReference>
<dbReference type="GO" id="GO:0006355">
    <property type="term" value="P:regulation of DNA-templated transcription"/>
    <property type="evidence" value="ECO:0007669"/>
    <property type="project" value="InterPro"/>
</dbReference>
<dbReference type="InterPro" id="IPR005471">
    <property type="entry name" value="Tscrpt_reg_IclR_N"/>
</dbReference>
<dbReference type="OrthoDB" id="23610at2"/>
<evidence type="ECO:0000256" key="8">
    <source>
        <dbReference type="ARBA" id="ARBA00023163"/>
    </source>
</evidence>
<evidence type="ECO:0000256" key="3">
    <source>
        <dbReference type="ARBA" id="ARBA00022598"/>
    </source>
</evidence>
<dbReference type="Gene3D" id="3.30.300.30">
    <property type="match status" value="1"/>
</dbReference>
<dbReference type="PANTHER" id="PTHR24095">
    <property type="entry name" value="ACETYL-COENZYME A SYNTHETASE"/>
    <property type="match status" value="1"/>
</dbReference>
<dbReference type="Proteomes" id="UP000265800">
    <property type="component" value="Unassembled WGS sequence"/>
</dbReference>
<evidence type="ECO:0000256" key="2">
    <source>
        <dbReference type="ARBA" id="ARBA00013275"/>
    </source>
</evidence>
<dbReference type="AlphaFoldDB" id="A0A399ER56"/>
<dbReference type="Pfam" id="PF01614">
    <property type="entry name" value="IclR_C"/>
    <property type="match status" value="1"/>
</dbReference>
<keyword evidence="7" id="KW-0805">Transcription regulation</keyword>
<dbReference type="PROSITE" id="PS51078">
    <property type="entry name" value="ICLR_ED"/>
    <property type="match status" value="1"/>
</dbReference>
<dbReference type="Gene3D" id="3.40.50.12780">
    <property type="entry name" value="N-terminal domain of ligase-like"/>
    <property type="match status" value="1"/>
</dbReference>
<keyword evidence="6" id="KW-0007">Acetylation</keyword>
<dbReference type="InterPro" id="IPR032387">
    <property type="entry name" value="ACAS_N"/>
</dbReference>
<dbReference type="SUPFAM" id="SSF56801">
    <property type="entry name" value="Acetyl-CoA synthetase-like"/>
    <property type="match status" value="1"/>
</dbReference>
<dbReference type="Gene3D" id="3.30.450.40">
    <property type="match status" value="1"/>
</dbReference>
<proteinExistence type="inferred from homology"/>
<feature type="domain" description="HTH iclR-type" evidence="9">
    <location>
        <begin position="7"/>
        <end position="67"/>
    </location>
</feature>
<evidence type="ECO:0000313" key="12">
    <source>
        <dbReference type="Proteomes" id="UP000265800"/>
    </source>
</evidence>
<evidence type="ECO:0000256" key="5">
    <source>
        <dbReference type="ARBA" id="ARBA00022840"/>
    </source>
</evidence>
<feature type="domain" description="IclR-ED" evidence="10">
    <location>
        <begin position="61"/>
        <end position="262"/>
    </location>
</feature>
<dbReference type="PROSITE" id="PS00455">
    <property type="entry name" value="AMP_BINDING"/>
    <property type="match status" value="1"/>
</dbReference>
<dbReference type="Pfam" id="PF09339">
    <property type="entry name" value="HTH_IclR"/>
    <property type="match status" value="1"/>
</dbReference>
<sequence length="883" mass="97207">MAQTRKLTTVQTALRVLAYLAEHPEGVEAARLAAFLGKSLSTAYALLASLVAEGFAEREGSLYKLSRTALARSPAPLVEPERLADALEELYLRTRERTYLALLDREGRLRLSTRGRQGLPKLSGVEEVIAEGFHALALGKAVLAFLEPEVQAGHLQNLRAYTPLTLTDPLTLEEELAKVRRMGFAVEIEEHALGLSSLAAPIFDPEGRVLGALGVVVPSRRFPYAFTRLVQAVQEVAKAASSYHPTEPVSVGSELLSQPLENLPEPPPTPACEEKAVPAPPRLVAEANLRDYRTEYERSLRDPEGFWAAWARRFFWFSPWKEVCRLEPPHHRWFVGAETNITYNALDRYAEGPRRNHLALIALAGDGAVHKLTYRELRDLTSRLAGGLRALGVGPGDRVAVYMPTGLEMALTFLACARIGAVHVAVPAGMGAQALRERLVDTGARLLVAADRMYQGGRVLPFAGLIEEAVQDLDLEVLWFSRGGNARPLEFWELVEAHRPNTPPLPVDSEHPLFILYTSGSTGKPKGVVHVHGGYMVGITYHLRALFDLKEGDVMWATADLSWIVGHSYGLYAPLLEGLTTVLRAERLDYPDPGSFYETLEECGVNVLLTSPTWLRTFRRHGEEWAKGADLGALRLVGCVGEYLAPEVWRWARNHLAHVLDNWWQTETGGPCLSTPVCMPAKPGKAGLPLPGVEMRVVDGLGRELPPGEKGHLVICKPFPHFMRTFWNDDRRYIEQWSRIPGCYTTGDIAVRDEEGYIALLGRSDDVIKAGELRIGTAEIEGAMLAHPAVAEAAAIGVPDPEGGEVVKVYVVLKTREASLEARAILSDKLKSHLRRQLGSLSLAIEVLIVERLPRTKSGKIMRRLLKAQELGADPGDLSTLEP</sequence>
<dbReference type="InterPro" id="IPR020845">
    <property type="entry name" value="AMP-binding_CS"/>
</dbReference>
<dbReference type="RefSeq" id="WP_119359729.1">
    <property type="nucleotide sequence ID" value="NZ_QWKZ01000025.1"/>
</dbReference>
<dbReference type="InterPro" id="IPR025110">
    <property type="entry name" value="AMP-bd_C"/>
</dbReference>
<dbReference type="InterPro" id="IPR014757">
    <property type="entry name" value="Tscrpt_reg_IclR_C"/>
</dbReference>
<evidence type="ECO:0000313" key="11">
    <source>
        <dbReference type="EMBL" id="RIH87124.1"/>
    </source>
</evidence>
<accession>A0A399ER56</accession>
<dbReference type="SUPFAM" id="SSF55781">
    <property type="entry name" value="GAF domain-like"/>
    <property type="match status" value="1"/>
</dbReference>
<dbReference type="Gene3D" id="1.10.10.10">
    <property type="entry name" value="Winged helix-like DNA-binding domain superfamily/Winged helix DNA-binding domain"/>
    <property type="match status" value="1"/>
</dbReference>
<keyword evidence="4" id="KW-0547">Nucleotide-binding</keyword>
<dbReference type="PROSITE" id="PS51077">
    <property type="entry name" value="HTH_ICLR"/>
    <property type="match status" value="1"/>
</dbReference>
<keyword evidence="8" id="KW-0804">Transcription</keyword>
<dbReference type="GO" id="GO:0006085">
    <property type="term" value="P:acetyl-CoA biosynthetic process"/>
    <property type="evidence" value="ECO:0007669"/>
    <property type="project" value="TreeGrafter"/>
</dbReference>
<comment type="caution">
    <text evidence="11">The sequence shown here is derived from an EMBL/GenBank/DDBJ whole genome shotgun (WGS) entry which is preliminary data.</text>
</comment>
<gene>
    <name evidence="11" type="primary">acsA_2</name>
    <name evidence="11" type="ORF">Mlute_01065</name>
</gene>
<organism evidence="11 12">
    <name type="scientific">Meiothermus luteus</name>
    <dbReference type="NCBI Taxonomy" id="2026184"/>
    <lineage>
        <taxon>Bacteria</taxon>
        <taxon>Thermotogati</taxon>
        <taxon>Deinococcota</taxon>
        <taxon>Deinococci</taxon>
        <taxon>Thermales</taxon>
        <taxon>Thermaceae</taxon>
        <taxon>Meiothermus</taxon>
    </lineage>
</organism>
<dbReference type="InterPro" id="IPR036388">
    <property type="entry name" value="WH-like_DNA-bd_sf"/>
</dbReference>
<dbReference type="Pfam" id="PF16177">
    <property type="entry name" value="ACAS_N"/>
    <property type="match status" value="1"/>
</dbReference>
<comment type="similarity">
    <text evidence="1">Belongs to the ATP-dependent AMP-binding enzyme family.</text>
</comment>
<dbReference type="InterPro" id="IPR029016">
    <property type="entry name" value="GAF-like_dom_sf"/>
</dbReference>
<dbReference type="PANTHER" id="PTHR24095:SF14">
    <property type="entry name" value="ACETYL-COENZYME A SYNTHETASE 1"/>
    <property type="match status" value="1"/>
</dbReference>
<dbReference type="Pfam" id="PF00501">
    <property type="entry name" value="AMP-binding"/>
    <property type="match status" value="1"/>
</dbReference>